<accession>A0ABW4TB98</accession>
<sequence>MAGNRLPEAEYRSQVRKAATASVVGTAIEWYDFFLYGMAAATAFAHVFFPESSTYAGTLSAFATYAVGFVARPIGAPSSATGATGSAARRL</sequence>
<dbReference type="PANTHER" id="PTHR43045">
    <property type="entry name" value="SHIKIMATE TRANSPORTER"/>
    <property type="match status" value="1"/>
</dbReference>
<evidence type="ECO:0000256" key="1">
    <source>
        <dbReference type="ARBA" id="ARBA00004651"/>
    </source>
</evidence>
<protein>
    <recommendedName>
        <fullName evidence="6">MHS family MFS transporter</fullName>
    </recommendedName>
</protein>
<evidence type="ECO:0000313" key="5">
    <source>
        <dbReference type="Proteomes" id="UP001597368"/>
    </source>
</evidence>
<organism evidence="4 5">
    <name type="scientific">Nonomuraea mangrovi</name>
    <dbReference type="NCBI Taxonomy" id="2316207"/>
    <lineage>
        <taxon>Bacteria</taxon>
        <taxon>Bacillati</taxon>
        <taxon>Actinomycetota</taxon>
        <taxon>Actinomycetes</taxon>
        <taxon>Streptosporangiales</taxon>
        <taxon>Streptosporangiaceae</taxon>
        <taxon>Nonomuraea</taxon>
    </lineage>
</organism>
<keyword evidence="5" id="KW-1185">Reference proteome</keyword>
<keyword evidence="3" id="KW-1003">Cell membrane</keyword>
<gene>
    <name evidence="4" type="ORF">ACFSKW_43775</name>
</gene>
<proteinExistence type="predicted"/>
<keyword evidence="2" id="KW-0813">Transport</keyword>
<comment type="subcellular location">
    <subcellularLocation>
        <location evidence="1">Cell membrane</location>
        <topology evidence="1">Multi-pass membrane protein</topology>
    </subcellularLocation>
</comment>
<evidence type="ECO:0000256" key="2">
    <source>
        <dbReference type="ARBA" id="ARBA00022448"/>
    </source>
</evidence>
<name>A0ABW4TB98_9ACTN</name>
<keyword evidence="3" id="KW-0472">Membrane</keyword>
<dbReference type="RefSeq" id="WP_379580794.1">
    <property type="nucleotide sequence ID" value="NZ_JBHUFV010000068.1"/>
</dbReference>
<dbReference type="Proteomes" id="UP001597368">
    <property type="component" value="Unassembled WGS sequence"/>
</dbReference>
<dbReference type="EMBL" id="JBHUFV010000068">
    <property type="protein sequence ID" value="MFD1938415.1"/>
    <property type="molecule type" value="Genomic_DNA"/>
</dbReference>
<comment type="caution">
    <text evidence="4">The sequence shown here is derived from an EMBL/GenBank/DDBJ whole genome shotgun (WGS) entry which is preliminary data.</text>
</comment>
<dbReference type="PANTHER" id="PTHR43045:SF1">
    <property type="entry name" value="SHIKIMATE TRANSPORTER"/>
    <property type="match status" value="1"/>
</dbReference>
<reference evidence="5" key="1">
    <citation type="journal article" date="2019" name="Int. J. Syst. Evol. Microbiol.">
        <title>The Global Catalogue of Microorganisms (GCM) 10K type strain sequencing project: providing services to taxonomists for standard genome sequencing and annotation.</title>
        <authorList>
            <consortium name="The Broad Institute Genomics Platform"/>
            <consortium name="The Broad Institute Genome Sequencing Center for Infectious Disease"/>
            <person name="Wu L."/>
            <person name="Ma J."/>
        </authorList>
    </citation>
    <scope>NUCLEOTIDE SEQUENCE [LARGE SCALE GENOMIC DNA]</scope>
    <source>
        <strain evidence="5">ICMP 6774ER</strain>
    </source>
</reference>
<evidence type="ECO:0000313" key="4">
    <source>
        <dbReference type="EMBL" id="MFD1938415.1"/>
    </source>
</evidence>
<evidence type="ECO:0000256" key="3">
    <source>
        <dbReference type="ARBA" id="ARBA00022475"/>
    </source>
</evidence>
<evidence type="ECO:0008006" key="6">
    <source>
        <dbReference type="Google" id="ProtNLM"/>
    </source>
</evidence>